<dbReference type="PANTHER" id="PTHR43133:SF8">
    <property type="entry name" value="RNA POLYMERASE SIGMA FACTOR HI_1459-RELATED"/>
    <property type="match status" value="1"/>
</dbReference>
<evidence type="ECO:0000256" key="5">
    <source>
        <dbReference type="ARBA" id="ARBA00023163"/>
    </source>
</evidence>
<name>A0A2G9YAY9_9BACT</name>
<keyword evidence="4" id="KW-0238">DNA-binding</keyword>
<evidence type="ECO:0000256" key="3">
    <source>
        <dbReference type="ARBA" id="ARBA00023082"/>
    </source>
</evidence>
<dbReference type="InterPro" id="IPR014284">
    <property type="entry name" value="RNA_pol_sigma-70_dom"/>
</dbReference>
<dbReference type="AlphaFoldDB" id="A0A2G9YAY9"/>
<dbReference type="GO" id="GO:0016987">
    <property type="term" value="F:sigma factor activity"/>
    <property type="evidence" value="ECO:0007669"/>
    <property type="project" value="UniProtKB-KW"/>
</dbReference>
<accession>A0A2G9YAY9</accession>
<protein>
    <recommendedName>
        <fullName evidence="10">RNA polymerase subunit sigma-24</fullName>
    </recommendedName>
</protein>
<organism evidence="8 9">
    <name type="scientific">bacterium (Candidatus Ratteibacteria) CG23_combo_of_CG06-09_8_20_14_all_48_7</name>
    <dbReference type="NCBI Taxonomy" id="2014292"/>
    <lineage>
        <taxon>Bacteria</taxon>
        <taxon>Candidatus Ratteibacteria</taxon>
    </lineage>
</organism>
<comment type="caution">
    <text evidence="8">The sequence shown here is derived from an EMBL/GenBank/DDBJ whole genome shotgun (WGS) entry which is preliminary data.</text>
</comment>
<dbReference type="PANTHER" id="PTHR43133">
    <property type="entry name" value="RNA POLYMERASE ECF-TYPE SIGMA FACTO"/>
    <property type="match status" value="1"/>
</dbReference>
<reference evidence="8 9" key="1">
    <citation type="submission" date="2017-09" db="EMBL/GenBank/DDBJ databases">
        <title>Depth-based differentiation of microbial function through sediment-hosted aquifers and enrichment of novel symbionts in the deep terrestrial subsurface.</title>
        <authorList>
            <person name="Probst A.J."/>
            <person name="Ladd B."/>
            <person name="Jarett J.K."/>
            <person name="Geller-Mcgrath D.E."/>
            <person name="Sieber C.M."/>
            <person name="Emerson J.B."/>
            <person name="Anantharaman K."/>
            <person name="Thomas B.C."/>
            <person name="Malmstrom R."/>
            <person name="Stieglmeier M."/>
            <person name="Klingl A."/>
            <person name="Woyke T."/>
            <person name="Ryan C.M."/>
            <person name="Banfield J.F."/>
        </authorList>
    </citation>
    <scope>NUCLEOTIDE SEQUENCE [LARGE SCALE GENOMIC DNA]</scope>
    <source>
        <strain evidence="8">CG23_combo_of_CG06-09_8_20_14_all_48_7</strain>
    </source>
</reference>
<keyword evidence="2" id="KW-0805">Transcription regulation</keyword>
<proteinExistence type="inferred from homology"/>
<dbReference type="InterPro" id="IPR036388">
    <property type="entry name" value="WH-like_DNA-bd_sf"/>
</dbReference>
<dbReference type="GO" id="GO:0006352">
    <property type="term" value="P:DNA-templated transcription initiation"/>
    <property type="evidence" value="ECO:0007669"/>
    <property type="project" value="InterPro"/>
</dbReference>
<dbReference type="Pfam" id="PF08281">
    <property type="entry name" value="Sigma70_r4_2"/>
    <property type="match status" value="1"/>
</dbReference>
<evidence type="ECO:0000256" key="2">
    <source>
        <dbReference type="ARBA" id="ARBA00023015"/>
    </source>
</evidence>
<feature type="domain" description="RNA polymerase sigma-70 region 2" evidence="6">
    <location>
        <begin position="24"/>
        <end position="89"/>
    </location>
</feature>
<sequence length="157" mass="18605">MGFLSRRDEPGKDKEILVQELLVHRERLYRTSLFFSKGNIDRAQEIFQETMLAACQSLGRYRGRASLYTYLYRILLNTHYRFLRQEKRRKDVPLDTVERFLGAKRNNPLEEMVATERRESLYQAIMSLPPKSQVVVFLRHLEGLSYEEIAKHLSIPL</sequence>
<dbReference type="InterPro" id="IPR039425">
    <property type="entry name" value="RNA_pol_sigma-70-like"/>
</dbReference>
<dbReference type="InterPro" id="IPR013249">
    <property type="entry name" value="RNA_pol_sigma70_r4_t2"/>
</dbReference>
<evidence type="ECO:0000313" key="9">
    <source>
        <dbReference type="Proteomes" id="UP000230392"/>
    </source>
</evidence>
<evidence type="ECO:0000256" key="1">
    <source>
        <dbReference type="ARBA" id="ARBA00010641"/>
    </source>
</evidence>
<feature type="non-terminal residue" evidence="8">
    <location>
        <position position="157"/>
    </location>
</feature>
<comment type="similarity">
    <text evidence="1">Belongs to the sigma-70 factor family. ECF subfamily.</text>
</comment>
<dbReference type="Gene3D" id="1.10.10.10">
    <property type="entry name" value="Winged helix-like DNA-binding domain superfamily/Winged helix DNA-binding domain"/>
    <property type="match status" value="1"/>
</dbReference>
<dbReference type="SUPFAM" id="SSF88946">
    <property type="entry name" value="Sigma2 domain of RNA polymerase sigma factors"/>
    <property type="match status" value="1"/>
</dbReference>
<evidence type="ECO:0008006" key="10">
    <source>
        <dbReference type="Google" id="ProtNLM"/>
    </source>
</evidence>
<dbReference type="Pfam" id="PF04542">
    <property type="entry name" value="Sigma70_r2"/>
    <property type="match status" value="1"/>
</dbReference>
<dbReference type="EMBL" id="PCRF01000122">
    <property type="protein sequence ID" value="PIP16380.1"/>
    <property type="molecule type" value="Genomic_DNA"/>
</dbReference>
<feature type="domain" description="RNA polymerase sigma factor 70 region 4 type 2" evidence="7">
    <location>
        <begin position="119"/>
        <end position="156"/>
    </location>
</feature>
<keyword evidence="5" id="KW-0804">Transcription</keyword>
<evidence type="ECO:0000259" key="6">
    <source>
        <dbReference type="Pfam" id="PF04542"/>
    </source>
</evidence>
<dbReference type="Gene3D" id="1.10.1740.10">
    <property type="match status" value="1"/>
</dbReference>
<dbReference type="InterPro" id="IPR013325">
    <property type="entry name" value="RNA_pol_sigma_r2"/>
</dbReference>
<dbReference type="InterPro" id="IPR007627">
    <property type="entry name" value="RNA_pol_sigma70_r2"/>
</dbReference>
<evidence type="ECO:0000313" key="8">
    <source>
        <dbReference type="EMBL" id="PIP16380.1"/>
    </source>
</evidence>
<dbReference type="InterPro" id="IPR013324">
    <property type="entry name" value="RNA_pol_sigma_r3/r4-like"/>
</dbReference>
<dbReference type="Proteomes" id="UP000230392">
    <property type="component" value="Unassembled WGS sequence"/>
</dbReference>
<gene>
    <name evidence="8" type="ORF">COX46_02560</name>
</gene>
<dbReference type="SUPFAM" id="SSF88659">
    <property type="entry name" value="Sigma3 and sigma4 domains of RNA polymerase sigma factors"/>
    <property type="match status" value="1"/>
</dbReference>
<evidence type="ECO:0000259" key="7">
    <source>
        <dbReference type="Pfam" id="PF08281"/>
    </source>
</evidence>
<evidence type="ECO:0000256" key="4">
    <source>
        <dbReference type="ARBA" id="ARBA00023125"/>
    </source>
</evidence>
<dbReference type="GO" id="GO:0003677">
    <property type="term" value="F:DNA binding"/>
    <property type="evidence" value="ECO:0007669"/>
    <property type="project" value="UniProtKB-KW"/>
</dbReference>
<dbReference type="NCBIfam" id="TIGR02937">
    <property type="entry name" value="sigma70-ECF"/>
    <property type="match status" value="1"/>
</dbReference>
<keyword evidence="3" id="KW-0731">Sigma factor</keyword>